<dbReference type="OrthoDB" id="9812790at2"/>
<dbReference type="InterPro" id="IPR005996">
    <property type="entry name" value="Ribosomal_uL30_bac-type"/>
</dbReference>
<evidence type="ECO:0000259" key="7">
    <source>
        <dbReference type="Pfam" id="PF00327"/>
    </source>
</evidence>
<dbReference type="PIRSF" id="PIRSF002211">
    <property type="entry name" value="Ribosomal_L30_bac-type"/>
    <property type="match status" value="1"/>
</dbReference>
<dbReference type="RefSeq" id="WP_075063352.1">
    <property type="nucleotide sequence ID" value="NZ_LGCL01000026.1"/>
</dbReference>
<dbReference type="PROSITE" id="PS00634">
    <property type="entry name" value="RIBOSOMAL_L30"/>
    <property type="match status" value="1"/>
</dbReference>
<dbReference type="AlphaFoldDB" id="A0A0P6X1C0"/>
<accession>A0A0P6X1C0</accession>
<evidence type="ECO:0000256" key="2">
    <source>
        <dbReference type="ARBA" id="ARBA00011838"/>
    </source>
</evidence>
<sequence>MAKKSEPKKLRITLVRSVIGNTEKHKATVRALGLHKINQSVVQEDSATLQGMLRKINHLVKVEEQVE</sequence>
<dbReference type="InterPro" id="IPR018038">
    <property type="entry name" value="Ribosomal_uL30_CS"/>
</dbReference>
<gene>
    <name evidence="5" type="primary">rpmD</name>
    <name evidence="8" type="ORF">ADN00_12515</name>
</gene>
<dbReference type="InterPro" id="IPR036919">
    <property type="entry name" value="Ribo_uL30_ferredoxin-like_sf"/>
</dbReference>
<dbReference type="PATRIC" id="fig|1134406.4.peg.3984"/>
<dbReference type="EMBL" id="LGCL01000026">
    <property type="protein sequence ID" value="KPL76150.1"/>
    <property type="molecule type" value="Genomic_DNA"/>
</dbReference>
<organism evidence="8 9">
    <name type="scientific">Ornatilinea apprima</name>
    <dbReference type="NCBI Taxonomy" id="1134406"/>
    <lineage>
        <taxon>Bacteria</taxon>
        <taxon>Bacillati</taxon>
        <taxon>Chloroflexota</taxon>
        <taxon>Anaerolineae</taxon>
        <taxon>Anaerolineales</taxon>
        <taxon>Anaerolineaceae</taxon>
        <taxon>Ornatilinea</taxon>
    </lineage>
</organism>
<name>A0A0P6X1C0_9CHLR</name>
<evidence type="ECO:0000313" key="8">
    <source>
        <dbReference type="EMBL" id="KPL76150.1"/>
    </source>
</evidence>
<dbReference type="CDD" id="cd01658">
    <property type="entry name" value="Ribosomal_L30"/>
    <property type="match status" value="1"/>
</dbReference>
<proteinExistence type="inferred from homology"/>
<comment type="caution">
    <text evidence="8">The sequence shown here is derived from an EMBL/GenBank/DDBJ whole genome shotgun (WGS) entry which is preliminary data.</text>
</comment>
<protein>
    <recommendedName>
        <fullName evidence="5">Large ribosomal subunit protein uL30</fullName>
    </recommendedName>
</protein>
<keyword evidence="4 5" id="KW-0687">Ribonucleoprotein</keyword>
<comment type="similarity">
    <text evidence="1 5 6">Belongs to the universal ribosomal protein uL30 family.</text>
</comment>
<dbReference type="STRING" id="1134406.ADN00_12515"/>
<dbReference type="Pfam" id="PF00327">
    <property type="entry name" value="Ribosomal_L30"/>
    <property type="match status" value="1"/>
</dbReference>
<dbReference type="SUPFAM" id="SSF55129">
    <property type="entry name" value="Ribosomal protein L30p/L7e"/>
    <property type="match status" value="1"/>
</dbReference>
<dbReference type="GO" id="GO:0003735">
    <property type="term" value="F:structural constituent of ribosome"/>
    <property type="evidence" value="ECO:0007669"/>
    <property type="project" value="InterPro"/>
</dbReference>
<evidence type="ECO:0000256" key="5">
    <source>
        <dbReference type="HAMAP-Rule" id="MF_01371"/>
    </source>
</evidence>
<dbReference type="InterPro" id="IPR016082">
    <property type="entry name" value="Ribosomal_uL30_ferredoxin-like"/>
</dbReference>
<dbReference type="FunFam" id="3.30.1390.20:FF:000001">
    <property type="entry name" value="50S ribosomal protein L30"/>
    <property type="match status" value="1"/>
</dbReference>
<feature type="domain" description="Large ribosomal subunit protein uL30-like ferredoxin-like fold" evidence="7">
    <location>
        <begin position="10"/>
        <end position="60"/>
    </location>
</feature>
<keyword evidence="3 5" id="KW-0689">Ribosomal protein</keyword>
<evidence type="ECO:0000256" key="3">
    <source>
        <dbReference type="ARBA" id="ARBA00022980"/>
    </source>
</evidence>
<evidence type="ECO:0000256" key="1">
    <source>
        <dbReference type="ARBA" id="ARBA00007594"/>
    </source>
</evidence>
<evidence type="ECO:0000313" key="9">
    <source>
        <dbReference type="Proteomes" id="UP000050417"/>
    </source>
</evidence>
<evidence type="ECO:0000256" key="4">
    <source>
        <dbReference type="ARBA" id="ARBA00023274"/>
    </source>
</evidence>
<dbReference type="PANTHER" id="PTHR15892">
    <property type="entry name" value="MITOCHONDRIAL RIBOSOMAL PROTEIN L30"/>
    <property type="match status" value="1"/>
</dbReference>
<evidence type="ECO:0000256" key="6">
    <source>
        <dbReference type="RuleBase" id="RU003734"/>
    </source>
</evidence>
<comment type="subunit">
    <text evidence="2 5">Part of the 50S ribosomal subunit.</text>
</comment>
<reference evidence="8 9" key="1">
    <citation type="submission" date="2015-07" db="EMBL/GenBank/DDBJ databases">
        <title>Genome sequence of Ornatilinea apprima DSM 23815.</title>
        <authorList>
            <person name="Hemp J."/>
            <person name="Ward L.M."/>
            <person name="Pace L.A."/>
            <person name="Fischer W.W."/>
        </authorList>
    </citation>
    <scope>NUCLEOTIDE SEQUENCE [LARGE SCALE GENOMIC DNA]</scope>
    <source>
        <strain evidence="8 9">P3M-1</strain>
    </source>
</reference>
<dbReference type="HAMAP" id="MF_01371_B">
    <property type="entry name" value="Ribosomal_uL30_B"/>
    <property type="match status" value="1"/>
</dbReference>
<dbReference type="NCBIfam" id="TIGR01308">
    <property type="entry name" value="rpmD_bact"/>
    <property type="match status" value="1"/>
</dbReference>
<dbReference type="GO" id="GO:0022625">
    <property type="term" value="C:cytosolic large ribosomal subunit"/>
    <property type="evidence" value="ECO:0007669"/>
    <property type="project" value="TreeGrafter"/>
</dbReference>
<dbReference type="PANTHER" id="PTHR15892:SF2">
    <property type="entry name" value="LARGE RIBOSOMAL SUBUNIT PROTEIN UL30M"/>
    <property type="match status" value="1"/>
</dbReference>
<dbReference type="Proteomes" id="UP000050417">
    <property type="component" value="Unassembled WGS sequence"/>
</dbReference>
<dbReference type="Gene3D" id="3.30.1390.20">
    <property type="entry name" value="Ribosomal protein L30, ferredoxin-like fold domain"/>
    <property type="match status" value="1"/>
</dbReference>
<dbReference type="GO" id="GO:0006412">
    <property type="term" value="P:translation"/>
    <property type="evidence" value="ECO:0007669"/>
    <property type="project" value="UniProtKB-UniRule"/>
</dbReference>
<keyword evidence="9" id="KW-1185">Reference proteome</keyword>